<dbReference type="GO" id="GO:0015740">
    <property type="term" value="P:C4-dicarboxylate transport"/>
    <property type="evidence" value="ECO:0007669"/>
    <property type="project" value="TreeGrafter"/>
</dbReference>
<evidence type="ECO:0000256" key="4">
    <source>
        <dbReference type="ARBA" id="ARBA00022519"/>
    </source>
</evidence>
<organism evidence="11 12">
    <name type="scientific">Limoniibacter endophyticus</name>
    <dbReference type="NCBI Taxonomy" id="1565040"/>
    <lineage>
        <taxon>Bacteria</taxon>
        <taxon>Pseudomonadati</taxon>
        <taxon>Pseudomonadota</taxon>
        <taxon>Alphaproteobacteria</taxon>
        <taxon>Hyphomicrobiales</taxon>
        <taxon>Bartonellaceae</taxon>
        <taxon>Limoniibacter</taxon>
    </lineage>
</organism>
<dbReference type="AlphaFoldDB" id="A0A8J3DMJ2"/>
<reference evidence="11" key="2">
    <citation type="submission" date="2020-09" db="EMBL/GenBank/DDBJ databases">
        <authorList>
            <person name="Sun Q."/>
            <person name="Kim S."/>
        </authorList>
    </citation>
    <scope>NUCLEOTIDE SEQUENCE</scope>
    <source>
        <strain evidence="11">KCTC 42097</strain>
    </source>
</reference>
<keyword evidence="6 9" id="KW-1133">Transmembrane helix</keyword>
<evidence type="ECO:0000256" key="2">
    <source>
        <dbReference type="ARBA" id="ARBA00022448"/>
    </source>
</evidence>
<sequence length="170" mass="19021">MKRFEAIIIAVNRWALILLLAAMAIIVFANVCLRYFTNNSIIWSDEVARYLMIWMAFLGAGLAFRHGGLVAIDNVQFALSQRNGRIMRGIVAAIMFAFFCGMIWVGITYVQRTMFQMTPATRVPFAYVYSAIPIGFGLLILHFLFVVKQFVLGGMGSLQEEEDAPPPVTG</sequence>
<dbReference type="EMBL" id="BMZO01000003">
    <property type="protein sequence ID" value="GHC67687.1"/>
    <property type="molecule type" value="Genomic_DNA"/>
</dbReference>
<feature type="domain" description="Tripartite ATP-independent periplasmic transporters DctQ component" evidence="10">
    <location>
        <begin position="23"/>
        <end position="144"/>
    </location>
</feature>
<feature type="transmembrane region" description="Helical" evidence="9">
    <location>
        <begin position="48"/>
        <end position="65"/>
    </location>
</feature>
<comment type="function">
    <text evidence="9">Part of the tripartite ATP-independent periplasmic (TRAP) transport system.</text>
</comment>
<evidence type="ECO:0000256" key="7">
    <source>
        <dbReference type="ARBA" id="ARBA00023136"/>
    </source>
</evidence>
<gene>
    <name evidence="11" type="ORF">GCM10010136_11950</name>
</gene>
<keyword evidence="4 9" id="KW-0997">Cell inner membrane</keyword>
<keyword evidence="3" id="KW-1003">Cell membrane</keyword>
<evidence type="ECO:0000256" key="5">
    <source>
        <dbReference type="ARBA" id="ARBA00022692"/>
    </source>
</evidence>
<evidence type="ECO:0000256" key="9">
    <source>
        <dbReference type="RuleBase" id="RU369079"/>
    </source>
</evidence>
<comment type="similarity">
    <text evidence="8 9">Belongs to the TRAP transporter small permease family.</text>
</comment>
<dbReference type="PANTHER" id="PTHR35011">
    <property type="entry name" value="2,3-DIKETO-L-GULONATE TRAP TRANSPORTER SMALL PERMEASE PROTEIN YIAM"/>
    <property type="match status" value="1"/>
</dbReference>
<evidence type="ECO:0000259" key="10">
    <source>
        <dbReference type="Pfam" id="PF04290"/>
    </source>
</evidence>
<feature type="transmembrane region" description="Helical" evidence="9">
    <location>
        <begin position="12"/>
        <end position="36"/>
    </location>
</feature>
<evidence type="ECO:0000313" key="11">
    <source>
        <dbReference type="EMBL" id="GHC67687.1"/>
    </source>
</evidence>
<evidence type="ECO:0000313" key="12">
    <source>
        <dbReference type="Proteomes" id="UP000641137"/>
    </source>
</evidence>
<dbReference type="PANTHER" id="PTHR35011:SF2">
    <property type="entry name" value="2,3-DIKETO-L-GULONATE TRAP TRANSPORTER SMALL PERMEASE PROTEIN YIAM"/>
    <property type="match status" value="1"/>
</dbReference>
<name>A0A8J3DMJ2_9HYPH</name>
<protein>
    <recommendedName>
        <fullName evidence="9">TRAP transporter small permease protein</fullName>
    </recommendedName>
</protein>
<evidence type="ECO:0000256" key="3">
    <source>
        <dbReference type="ARBA" id="ARBA00022475"/>
    </source>
</evidence>
<evidence type="ECO:0000256" key="1">
    <source>
        <dbReference type="ARBA" id="ARBA00004429"/>
    </source>
</evidence>
<dbReference type="InterPro" id="IPR007387">
    <property type="entry name" value="TRAP_DctQ"/>
</dbReference>
<evidence type="ECO:0000256" key="6">
    <source>
        <dbReference type="ARBA" id="ARBA00022989"/>
    </source>
</evidence>
<keyword evidence="7 9" id="KW-0472">Membrane</keyword>
<dbReference type="Proteomes" id="UP000641137">
    <property type="component" value="Unassembled WGS sequence"/>
</dbReference>
<reference evidence="11" key="1">
    <citation type="journal article" date="2014" name="Int. J. Syst. Evol. Microbiol.">
        <title>Complete genome sequence of Corynebacterium casei LMG S-19264T (=DSM 44701T), isolated from a smear-ripened cheese.</title>
        <authorList>
            <consortium name="US DOE Joint Genome Institute (JGI-PGF)"/>
            <person name="Walter F."/>
            <person name="Albersmeier A."/>
            <person name="Kalinowski J."/>
            <person name="Ruckert C."/>
        </authorList>
    </citation>
    <scope>NUCLEOTIDE SEQUENCE</scope>
    <source>
        <strain evidence="11">KCTC 42097</strain>
    </source>
</reference>
<feature type="transmembrane region" description="Helical" evidence="9">
    <location>
        <begin position="86"/>
        <end position="107"/>
    </location>
</feature>
<keyword evidence="2 9" id="KW-0813">Transport</keyword>
<dbReference type="InterPro" id="IPR055348">
    <property type="entry name" value="DctQ"/>
</dbReference>
<feature type="transmembrane region" description="Helical" evidence="9">
    <location>
        <begin position="127"/>
        <end position="147"/>
    </location>
</feature>
<dbReference type="GO" id="GO:0022857">
    <property type="term" value="F:transmembrane transporter activity"/>
    <property type="evidence" value="ECO:0007669"/>
    <property type="project" value="UniProtKB-UniRule"/>
</dbReference>
<keyword evidence="12" id="KW-1185">Reference proteome</keyword>
<comment type="subunit">
    <text evidence="9">The complex comprises the extracytoplasmic solute receptor protein and the two transmembrane proteins.</text>
</comment>
<dbReference type="Pfam" id="PF04290">
    <property type="entry name" value="DctQ"/>
    <property type="match status" value="1"/>
</dbReference>
<comment type="caution">
    <text evidence="11">The sequence shown here is derived from an EMBL/GenBank/DDBJ whole genome shotgun (WGS) entry which is preliminary data.</text>
</comment>
<comment type="subcellular location">
    <subcellularLocation>
        <location evidence="1 9">Cell inner membrane</location>
        <topology evidence="1 9">Multi-pass membrane protein</topology>
    </subcellularLocation>
</comment>
<accession>A0A8J3DMJ2</accession>
<keyword evidence="5 9" id="KW-0812">Transmembrane</keyword>
<evidence type="ECO:0000256" key="8">
    <source>
        <dbReference type="ARBA" id="ARBA00038436"/>
    </source>
</evidence>
<dbReference type="GO" id="GO:0005886">
    <property type="term" value="C:plasma membrane"/>
    <property type="evidence" value="ECO:0007669"/>
    <property type="project" value="UniProtKB-SubCell"/>
</dbReference>
<dbReference type="RefSeq" id="WP_189488894.1">
    <property type="nucleotide sequence ID" value="NZ_BMZO01000003.1"/>
</dbReference>
<proteinExistence type="inferred from homology"/>